<feature type="coiled-coil region" evidence="3">
    <location>
        <begin position="191"/>
        <end position="218"/>
    </location>
</feature>
<dbReference type="PROSITE" id="PS50076">
    <property type="entry name" value="DNAJ_2"/>
    <property type="match status" value="1"/>
</dbReference>
<feature type="domain" description="J" evidence="4">
    <location>
        <begin position="87"/>
        <end position="159"/>
    </location>
</feature>
<dbReference type="InterPro" id="IPR004640">
    <property type="entry name" value="HscB"/>
</dbReference>
<name>A0A7R8UVF5_HERIL</name>
<protein>
    <recommendedName>
        <fullName evidence="4">J domain-containing protein</fullName>
    </recommendedName>
</protein>
<accession>A0A7R8UVF5</accession>
<dbReference type="HAMAP" id="MF_00682">
    <property type="entry name" value="HscB"/>
    <property type="match status" value="1"/>
</dbReference>
<dbReference type="EMBL" id="LR899012">
    <property type="protein sequence ID" value="CAD7086633.1"/>
    <property type="molecule type" value="Genomic_DNA"/>
</dbReference>
<dbReference type="GO" id="GO:0044571">
    <property type="term" value="P:[2Fe-2S] cluster assembly"/>
    <property type="evidence" value="ECO:0007669"/>
    <property type="project" value="InterPro"/>
</dbReference>
<evidence type="ECO:0000313" key="5">
    <source>
        <dbReference type="EMBL" id="CAD7086633.1"/>
    </source>
</evidence>
<dbReference type="CDD" id="cd06257">
    <property type="entry name" value="DnaJ"/>
    <property type="match status" value="1"/>
</dbReference>
<dbReference type="InterPro" id="IPR009073">
    <property type="entry name" value="HscB_oligo_C"/>
</dbReference>
<dbReference type="PANTHER" id="PTHR14021">
    <property type="entry name" value="IRON-SULFUR CLUSTER CO-CHAPERONE PROTEIN HSCB"/>
    <property type="match status" value="1"/>
</dbReference>
<keyword evidence="6" id="KW-1185">Reference proteome</keyword>
<proteinExistence type="inferred from homology"/>
<keyword evidence="2" id="KW-0143">Chaperone</keyword>
<dbReference type="SUPFAM" id="SSF47144">
    <property type="entry name" value="HSC20 (HSCB), C-terminal oligomerisation domain"/>
    <property type="match status" value="1"/>
</dbReference>
<dbReference type="GO" id="GO:0051087">
    <property type="term" value="F:protein-folding chaperone binding"/>
    <property type="evidence" value="ECO:0007669"/>
    <property type="project" value="InterPro"/>
</dbReference>
<dbReference type="PANTHER" id="PTHR14021:SF15">
    <property type="entry name" value="IRON-SULFUR CLUSTER CO-CHAPERONE PROTEIN HSCB"/>
    <property type="match status" value="1"/>
</dbReference>
<gene>
    <name evidence="5" type="ORF">HERILL_LOCUS9391</name>
</gene>
<dbReference type="InParanoid" id="A0A7R8UVF5"/>
<dbReference type="Gene3D" id="1.20.1280.20">
    <property type="entry name" value="HscB, C-terminal domain"/>
    <property type="match status" value="1"/>
</dbReference>
<dbReference type="Gene3D" id="1.10.287.110">
    <property type="entry name" value="DnaJ domain"/>
    <property type="match status" value="1"/>
</dbReference>
<sequence length="252" mass="29202">MRKAIALFTTQSGRRLVRNISSLENVSSRREYLNTKFHGTPSRLGLNRSYCEIQGSICWNCQAKSEGKDQFFCGKCGSLQDVNSKCDYFKLYSLSNSFNLNPTELTTRFRQLQSTLHPDKYSNKSKREQTNSLEWSSLVNKAYKTLSVPIDRGEYLLQQQGISIPEDNSTLDKEFLMEMMEKNEEVEEATKDNILELLQTVQNELKEAAVELEEIFNQNDFEKAKFLLIRMKYFRSLEKNIKDKAVRLGAVK</sequence>
<keyword evidence="3" id="KW-0175">Coiled coil</keyword>
<reference evidence="5 6" key="1">
    <citation type="submission" date="2020-11" db="EMBL/GenBank/DDBJ databases">
        <authorList>
            <person name="Wallbank WR R."/>
            <person name="Pardo Diaz C."/>
            <person name="Kozak K."/>
            <person name="Martin S."/>
            <person name="Jiggins C."/>
            <person name="Moest M."/>
            <person name="Warren A I."/>
            <person name="Generalovic N T."/>
            <person name="Byers J.R.P. K."/>
            <person name="Montejo-Kovacevich G."/>
            <person name="Yen C E."/>
        </authorList>
    </citation>
    <scope>NUCLEOTIDE SEQUENCE [LARGE SCALE GENOMIC DNA]</scope>
</reference>
<evidence type="ECO:0000313" key="6">
    <source>
        <dbReference type="Proteomes" id="UP000594454"/>
    </source>
</evidence>
<dbReference type="GO" id="GO:0005739">
    <property type="term" value="C:mitochondrion"/>
    <property type="evidence" value="ECO:0007669"/>
    <property type="project" value="TreeGrafter"/>
</dbReference>
<dbReference type="AlphaFoldDB" id="A0A7R8UVF5"/>
<dbReference type="OrthoDB" id="448954at2759"/>
<dbReference type="InterPro" id="IPR001623">
    <property type="entry name" value="DnaJ_domain"/>
</dbReference>
<evidence type="ECO:0000259" key="4">
    <source>
        <dbReference type="PROSITE" id="PS50076"/>
    </source>
</evidence>
<dbReference type="NCBIfam" id="TIGR00714">
    <property type="entry name" value="hscB"/>
    <property type="match status" value="1"/>
</dbReference>
<evidence type="ECO:0000256" key="1">
    <source>
        <dbReference type="ARBA" id="ARBA00010476"/>
    </source>
</evidence>
<dbReference type="Pfam" id="PF07743">
    <property type="entry name" value="HSCB_C"/>
    <property type="match status" value="1"/>
</dbReference>
<dbReference type="InterPro" id="IPR036386">
    <property type="entry name" value="HscB_C_sf"/>
</dbReference>
<organism evidence="5 6">
    <name type="scientific">Hermetia illucens</name>
    <name type="common">Black soldier fly</name>
    <dbReference type="NCBI Taxonomy" id="343691"/>
    <lineage>
        <taxon>Eukaryota</taxon>
        <taxon>Metazoa</taxon>
        <taxon>Ecdysozoa</taxon>
        <taxon>Arthropoda</taxon>
        <taxon>Hexapoda</taxon>
        <taxon>Insecta</taxon>
        <taxon>Pterygota</taxon>
        <taxon>Neoptera</taxon>
        <taxon>Endopterygota</taxon>
        <taxon>Diptera</taxon>
        <taxon>Brachycera</taxon>
        <taxon>Stratiomyomorpha</taxon>
        <taxon>Stratiomyidae</taxon>
        <taxon>Hermetiinae</taxon>
        <taxon>Hermetia</taxon>
    </lineage>
</organism>
<dbReference type="FunCoup" id="A0A7R8UVF5">
    <property type="interactions" value="427"/>
</dbReference>
<evidence type="ECO:0000256" key="2">
    <source>
        <dbReference type="ARBA" id="ARBA00023186"/>
    </source>
</evidence>
<dbReference type="GO" id="GO:0001671">
    <property type="term" value="F:ATPase activator activity"/>
    <property type="evidence" value="ECO:0007669"/>
    <property type="project" value="InterPro"/>
</dbReference>
<evidence type="ECO:0000256" key="3">
    <source>
        <dbReference type="SAM" id="Coils"/>
    </source>
</evidence>
<dbReference type="GO" id="GO:0051259">
    <property type="term" value="P:protein complex oligomerization"/>
    <property type="evidence" value="ECO:0007669"/>
    <property type="project" value="InterPro"/>
</dbReference>
<dbReference type="OMA" id="LMFIERF"/>
<dbReference type="Proteomes" id="UP000594454">
    <property type="component" value="Chromosome 4"/>
</dbReference>
<comment type="similarity">
    <text evidence="1">Belongs to the HscB family.</text>
</comment>
<dbReference type="InterPro" id="IPR036869">
    <property type="entry name" value="J_dom_sf"/>
</dbReference>
<dbReference type="SUPFAM" id="SSF46565">
    <property type="entry name" value="Chaperone J-domain"/>
    <property type="match status" value="1"/>
</dbReference>